<dbReference type="Pfam" id="PF05705">
    <property type="entry name" value="DUF829"/>
    <property type="match status" value="1"/>
</dbReference>
<reference evidence="2" key="1">
    <citation type="submission" date="2025-08" db="UniProtKB">
        <authorList>
            <consortium name="RefSeq"/>
        </authorList>
    </citation>
    <scope>IDENTIFICATION</scope>
    <source>
        <tissue evidence="2">Whole organism</tissue>
    </source>
</reference>
<dbReference type="AlphaFoldDB" id="A0A8B7PCX6"/>
<protein>
    <submittedName>
        <fullName evidence="2">Uncharacterized protein LOC108679781</fullName>
    </submittedName>
</protein>
<proteinExistence type="predicted"/>
<accession>A0A8B7PCX6</accession>
<dbReference type="GO" id="GO:0017171">
    <property type="term" value="F:serine hydrolase activity"/>
    <property type="evidence" value="ECO:0007669"/>
    <property type="project" value="TreeGrafter"/>
</dbReference>
<dbReference type="Proteomes" id="UP000694843">
    <property type="component" value="Unplaced"/>
</dbReference>
<evidence type="ECO:0000313" key="2">
    <source>
        <dbReference type="RefSeq" id="XP_018023994.1"/>
    </source>
</evidence>
<name>A0A8B7PCX6_HYAAZ</name>
<dbReference type="SUPFAM" id="SSF53474">
    <property type="entry name" value="alpha/beta-Hydrolases"/>
    <property type="match status" value="1"/>
</dbReference>
<organism evidence="1 2">
    <name type="scientific">Hyalella azteca</name>
    <name type="common">Amphipod</name>
    <dbReference type="NCBI Taxonomy" id="294128"/>
    <lineage>
        <taxon>Eukaryota</taxon>
        <taxon>Metazoa</taxon>
        <taxon>Ecdysozoa</taxon>
        <taxon>Arthropoda</taxon>
        <taxon>Crustacea</taxon>
        <taxon>Multicrustacea</taxon>
        <taxon>Malacostraca</taxon>
        <taxon>Eumalacostraca</taxon>
        <taxon>Peracarida</taxon>
        <taxon>Amphipoda</taxon>
        <taxon>Senticaudata</taxon>
        <taxon>Talitrida</taxon>
        <taxon>Talitroidea</taxon>
        <taxon>Hyalellidae</taxon>
        <taxon>Hyalella</taxon>
    </lineage>
</organism>
<dbReference type="InterPro" id="IPR029058">
    <property type="entry name" value="AB_hydrolase_fold"/>
</dbReference>
<dbReference type="PANTHER" id="PTHR20908:SF1">
    <property type="entry name" value="LD15586P"/>
    <property type="match status" value="1"/>
</dbReference>
<gene>
    <name evidence="2" type="primary">LOC108679781</name>
</gene>
<dbReference type="InterPro" id="IPR008547">
    <property type="entry name" value="DUF829_TMEM53"/>
</dbReference>
<keyword evidence="1" id="KW-1185">Reference proteome</keyword>
<dbReference type="PANTHER" id="PTHR20908">
    <property type="entry name" value="LD15586P"/>
    <property type="match status" value="1"/>
</dbReference>
<dbReference type="GeneID" id="108679781"/>
<evidence type="ECO:0000313" key="1">
    <source>
        <dbReference type="Proteomes" id="UP000694843"/>
    </source>
</evidence>
<dbReference type="RefSeq" id="XP_018023994.1">
    <property type="nucleotide sequence ID" value="XM_018168505.2"/>
</dbReference>
<dbReference type="Gene3D" id="3.40.50.1820">
    <property type="entry name" value="alpha/beta hydrolase"/>
    <property type="match status" value="1"/>
</dbReference>
<sequence length="332" mass="36639">MPVNAVSAAAASTVAPIVRRSTPAVQELFRHGTLYQPSPPSVVAEHLRSHPSAPKSAAASRFSGYYKPDGVSVPASGIVTNPSGRQPLTDMHSTDNMEEEIARRNRRLTILFTWLGAKEKYANKYIDLWTRRGNAVLHVTCSIKDMLMPKTGAEVTAARVKEHICSLGERSRVVVHGLSVGGYITQHVLKDNDVGVTSKLSHQIYDSFTNVEGLPQGVENAVPPRFSQIAKKIGQLYQRYADMSSFNESRNFILQGEANTPVFFMHSLADRVAQYEVTQPLIAALQAKTSVDVFLVPAEEQIPHVALLRCMGPPAYMELIETFLHHHPDPVY</sequence>
<dbReference type="KEGG" id="hazt:108679781"/>
<dbReference type="OrthoDB" id="77878at2759"/>